<evidence type="ECO:0000313" key="9">
    <source>
        <dbReference type="Proteomes" id="UP001238163"/>
    </source>
</evidence>
<dbReference type="Pfam" id="PF00574">
    <property type="entry name" value="CLP_protease"/>
    <property type="match status" value="1"/>
</dbReference>
<dbReference type="HAMAP" id="MF_00444">
    <property type="entry name" value="ClpP"/>
    <property type="match status" value="1"/>
</dbReference>
<keyword evidence="3 6" id="KW-0645">Protease</keyword>
<dbReference type="GO" id="GO:0009368">
    <property type="term" value="C:endopeptidase Clp complex"/>
    <property type="evidence" value="ECO:0007669"/>
    <property type="project" value="TreeGrafter"/>
</dbReference>
<dbReference type="PANTHER" id="PTHR10381">
    <property type="entry name" value="ATP-DEPENDENT CLP PROTEASE PROTEOLYTIC SUBUNIT"/>
    <property type="match status" value="1"/>
</dbReference>
<dbReference type="GO" id="GO:0051117">
    <property type="term" value="F:ATPase binding"/>
    <property type="evidence" value="ECO:0007669"/>
    <property type="project" value="TreeGrafter"/>
</dbReference>
<dbReference type="AlphaFoldDB" id="A0AAE4AMZ1"/>
<dbReference type="GO" id="GO:0004252">
    <property type="term" value="F:serine-type endopeptidase activity"/>
    <property type="evidence" value="ECO:0007669"/>
    <property type="project" value="UniProtKB-UniRule"/>
</dbReference>
<accession>A0AAE4AMZ1</accession>
<comment type="subunit">
    <text evidence="6">Fourteen ClpP subunits assemble into 2 heptameric rings which stack back to back to give a disk-like structure with a central cavity, resembling the structure of eukaryotic proteasomes.</text>
</comment>
<organism evidence="8 9">
    <name type="scientific">Oligosphaera ethanolica</name>
    <dbReference type="NCBI Taxonomy" id="760260"/>
    <lineage>
        <taxon>Bacteria</taxon>
        <taxon>Pseudomonadati</taxon>
        <taxon>Lentisphaerota</taxon>
        <taxon>Oligosphaeria</taxon>
        <taxon>Oligosphaerales</taxon>
        <taxon>Oligosphaeraceae</taxon>
        <taxon>Oligosphaera</taxon>
    </lineage>
</organism>
<dbReference type="Gene3D" id="3.90.226.10">
    <property type="entry name" value="2-enoyl-CoA Hydratase, Chain A, domain 1"/>
    <property type="match status" value="1"/>
</dbReference>
<dbReference type="InterPro" id="IPR029045">
    <property type="entry name" value="ClpP/crotonase-like_dom_sf"/>
</dbReference>
<evidence type="ECO:0000256" key="2">
    <source>
        <dbReference type="ARBA" id="ARBA00022490"/>
    </source>
</evidence>
<keyword evidence="2 6" id="KW-0963">Cytoplasm</keyword>
<evidence type="ECO:0000313" key="8">
    <source>
        <dbReference type="EMBL" id="MDQ0289076.1"/>
    </source>
</evidence>
<dbReference type="PRINTS" id="PR00127">
    <property type="entry name" value="CLPPROTEASEP"/>
</dbReference>
<protein>
    <recommendedName>
        <fullName evidence="6 7">ATP-dependent Clp protease proteolytic subunit</fullName>
        <ecNumber evidence="6">3.4.21.92</ecNumber>
    </recommendedName>
    <alternativeName>
        <fullName evidence="6">Endopeptidase Clp</fullName>
    </alternativeName>
</protein>
<comment type="caution">
    <text evidence="8">The sequence shown here is derived from an EMBL/GenBank/DDBJ whole genome shotgun (WGS) entry which is preliminary data.</text>
</comment>
<evidence type="ECO:0000256" key="5">
    <source>
        <dbReference type="ARBA" id="ARBA00022825"/>
    </source>
</evidence>
<reference evidence="8" key="1">
    <citation type="submission" date="2023-07" db="EMBL/GenBank/DDBJ databases">
        <title>Genomic Encyclopedia of Type Strains, Phase IV (KMG-IV): sequencing the most valuable type-strain genomes for metagenomic binning, comparative biology and taxonomic classification.</title>
        <authorList>
            <person name="Goeker M."/>
        </authorList>
    </citation>
    <scope>NUCLEOTIDE SEQUENCE</scope>
    <source>
        <strain evidence="8">DSM 24202</strain>
    </source>
</reference>
<evidence type="ECO:0000256" key="6">
    <source>
        <dbReference type="HAMAP-Rule" id="MF_00444"/>
    </source>
</evidence>
<comment type="function">
    <text evidence="6">Cleaves peptides in various proteins in a process that requires ATP hydrolysis. Has a chymotrypsin-like activity. Plays a major role in the degradation of misfolded proteins.</text>
</comment>
<dbReference type="Proteomes" id="UP001238163">
    <property type="component" value="Unassembled WGS sequence"/>
</dbReference>
<feature type="active site" description="Nucleophile" evidence="6">
    <location>
        <position position="98"/>
    </location>
</feature>
<dbReference type="SUPFAM" id="SSF52096">
    <property type="entry name" value="ClpP/crotonase"/>
    <property type="match status" value="1"/>
</dbReference>
<dbReference type="EC" id="3.4.21.92" evidence="6"/>
<evidence type="ECO:0000256" key="3">
    <source>
        <dbReference type="ARBA" id="ARBA00022670"/>
    </source>
</evidence>
<dbReference type="InterPro" id="IPR001907">
    <property type="entry name" value="ClpP"/>
</dbReference>
<proteinExistence type="inferred from homology"/>
<keyword evidence="5 6" id="KW-0720">Serine protease</keyword>
<keyword evidence="4 6" id="KW-0378">Hydrolase</keyword>
<dbReference type="EMBL" id="JAUSVL010000001">
    <property type="protein sequence ID" value="MDQ0289076.1"/>
    <property type="molecule type" value="Genomic_DNA"/>
</dbReference>
<dbReference type="RefSeq" id="WP_307260420.1">
    <property type="nucleotide sequence ID" value="NZ_JAUSVL010000001.1"/>
</dbReference>
<comment type="catalytic activity">
    <reaction evidence="6">
        <text>Hydrolysis of proteins to small peptides in the presence of ATP and magnesium. alpha-casein is the usual test substrate. In the absence of ATP, only oligopeptides shorter than five residues are hydrolyzed (such as succinyl-Leu-Tyr-|-NHMec, and Leu-Tyr-Leu-|-Tyr-Trp, in which cleavage of the -Tyr-|-Leu- and -Tyr-|-Trp bonds also occurs).</text>
        <dbReference type="EC" id="3.4.21.92"/>
    </reaction>
</comment>
<dbReference type="PANTHER" id="PTHR10381:SF70">
    <property type="entry name" value="ATP-DEPENDENT CLP PROTEASE PROTEOLYTIC SUBUNIT"/>
    <property type="match status" value="1"/>
</dbReference>
<comment type="subcellular location">
    <subcellularLocation>
        <location evidence="6">Cytoplasm</location>
    </subcellularLocation>
</comment>
<evidence type="ECO:0000256" key="4">
    <source>
        <dbReference type="ARBA" id="ARBA00022801"/>
    </source>
</evidence>
<dbReference type="GO" id="GO:0004176">
    <property type="term" value="F:ATP-dependent peptidase activity"/>
    <property type="evidence" value="ECO:0007669"/>
    <property type="project" value="InterPro"/>
</dbReference>
<gene>
    <name evidence="6" type="primary">clpP</name>
    <name evidence="8" type="ORF">J3R75_001183</name>
</gene>
<dbReference type="GO" id="GO:0006515">
    <property type="term" value="P:protein quality control for misfolded or incompletely synthesized proteins"/>
    <property type="evidence" value="ECO:0007669"/>
    <property type="project" value="TreeGrafter"/>
</dbReference>
<comment type="similarity">
    <text evidence="1 6 7">Belongs to the peptidase S14 family.</text>
</comment>
<name>A0AAE4AMZ1_9BACT</name>
<dbReference type="InterPro" id="IPR023562">
    <property type="entry name" value="ClpP/TepA"/>
</dbReference>
<evidence type="ECO:0000256" key="7">
    <source>
        <dbReference type="RuleBase" id="RU003567"/>
    </source>
</evidence>
<dbReference type="CDD" id="cd07017">
    <property type="entry name" value="S14_ClpP_2"/>
    <property type="match status" value="1"/>
</dbReference>
<keyword evidence="9" id="KW-1185">Reference proteome</keyword>
<dbReference type="GO" id="GO:0005737">
    <property type="term" value="C:cytoplasm"/>
    <property type="evidence" value="ECO:0007669"/>
    <property type="project" value="UniProtKB-SubCell"/>
</dbReference>
<sequence length="194" mass="21031">MNLVPMVLVNGSNGERSYDLYSRLLRDRIVMLSGEIDEQVASLVVSQLLFLQAENPKADIHLYVNSPGGSVVDGLAIVDSMELSSCAVNTYAVGQCASMGCVVLAAGCAGKRHALPSSRMMLHQVAARTQGPVEDMRRSVKEAERLNDLLAEKLAASTGRSLKQIKADMDRDFFLSASEAVRYGLIDQVLSKKQ</sequence>
<feature type="active site" evidence="6">
    <location>
        <position position="123"/>
    </location>
</feature>
<evidence type="ECO:0000256" key="1">
    <source>
        <dbReference type="ARBA" id="ARBA00007039"/>
    </source>
</evidence>